<dbReference type="GeneID" id="91470587"/>
<keyword evidence="3" id="KW-1185">Reference proteome</keyword>
<keyword evidence="1" id="KW-1133">Transmembrane helix</keyword>
<organism evidence="2 3">
    <name type="scientific">Streptomyces asoensis</name>
    <dbReference type="NCBI Taxonomy" id="249586"/>
    <lineage>
        <taxon>Bacteria</taxon>
        <taxon>Bacillati</taxon>
        <taxon>Actinomycetota</taxon>
        <taxon>Actinomycetes</taxon>
        <taxon>Kitasatosporales</taxon>
        <taxon>Streptomycetaceae</taxon>
        <taxon>Streptomyces</taxon>
    </lineage>
</organism>
<reference evidence="3" key="1">
    <citation type="submission" date="2023-07" db="EMBL/GenBank/DDBJ databases">
        <title>Whole genome shotgun sequence of Streptomyces cacaoi subsp. asoensis NBRC 13813.</title>
        <authorList>
            <person name="Komaki H."/>
            <person name="Tamura T."/>
        </authorList>
    </citation>
    <scope>NUCLEOTIDE SEQUENCE [LARGE SCALE GENOMIC DNA]</scope>
    <source>
        <strain evidence="3">NBRC 13813</strain>
    </source>
</reference>
<name>A0ABQ3RYV7_9ACTN</name>
<dbReference type="EMBL" id="BNEB01000003">
    <property type="protein sequence ID" value="GHI61055.1"/>
    <property type="molecule type" value="Genomic_DNA"/>
</dbReference>
<protein>
    <recommendedName>
        <fullName evidence="4">Lipoprotein</fullName>
    </recommendedName>
</protein>
<sequence length="113" mass="11860">MTRLTGALAAAYTVAAAFLAYCAQTSWQHDSPGYALGLHACALLAVLPPVRWLNALLLAADQRAEEALVPIPDPAPMPDDGGAVLGRGCCELWWATAGADHDPATCTRKDQTT</sequence>
<gene>
    <name evidence="2" type="ORF">Saso_27050</name>
</gene>
<feature type="transmembrane region" description="Helical" evidence="1">
    <location>
        <begin position="32"/>
        <end position="53"/>
    </location>
</feature>
<proteinExistence type="predicted"/>
<evidence type="ECO:0000313" key="3">
    <source>
        <dbReference type="Proteomes" id="UP000649259"/>
    </source>
</evidence>
<accession>A0ABQ3RYV7</accession>
<dbReference type="Proteomes" id="UP000649259">
    <property type="component" value="Unassembled WGS sequence"/>
</dbReference>
<evidence type="ECO:0000313" key="2">
    <source>
        <dbReference type="EMBL" id="GHI61055.1"/>
    </source>
</evidence>
<keyword evidence="1" id="KW-0472">Membrane</keyword>
<evidence type="ECO:0008006" key="4">
    <source>
        <dbReference type="Google" id="ProtNLM"/>
    </source>
</evidence>
<evidence type="ECO:0000256" key="1">
    <source>
        <dbReference type="SAM" id="Phobius"/>
    </source>
</evidence>
<keyword evidence="1" id="KW-0812">Transmembrane</keyword>
<dbReference type="RefSeq" id="WP_189917912.1">
    <property type="nucleotide sequence ID" value="NZ_BMSI01000001.1"/>
</dbReference>
<comment type="caution">
    <text evidence="2">The sequence shown here is derived from an EMBL/GenBank/DDBJ whole genome shotgun (WGS) entry which is preliminary data.</text>
</comment>